<proteinExistence type="predicted"/>
<name>A0A1I9SAI9_9CAUD</name>
<reference evidence="2" key="1">
    <citation type="submission" date="2016-08" db="EMBL/GenBank/DDBJ databases">
        <authorList>
            <person name="Seilhamer J.J."/>
        </authorList>
    </citation>
    <scope>NUCLEOTIDE SEQUENCE [LARGE SCALE GENOMIC DNA]</scope>
</reference>
<keyword evidence="2" id="KW-1185">Reference proteome</keyword>
<evidence type="ECO:0000313" key="1">
    <source>
        <dbReference type="EMBL" id="AOZ63795.1"/>
    </source>
</evidence>
<dbReference type="EMBL" id="KX774321">
    <property type="protein sequence ID" value="AOZ63795.1"/>
    <property type="molecule type" value="Genomic_DNA"/>
</dbReference>
<dbReference type="Proteomes" id="UP000224902">
    <property type="component" value="Segment"/>
</dbReference>
<evidence type="ECO:0000313" key="2">
    <source>
        <dbReference type="Proteomes" id="UP000224902"/>
    </source>
</evidence>
<sequence length="63" mass="7155">MMKLAVGSTLAAVRAPVGTSVDEMFIYLKNQMTDPIVFNPIRDNESHQVEDDAHIVIWNYQCM</sequence>
<gene>
    <name evidence="1" type="ORF">SEA_WEASELS2_217</name>
</gene>
<organism evidence="1 2">
    <name type="scientific">Rhodococcus phage Weasels2</name>
    <dbReference type="NCBI Taxonomy" id="1897437"/>
    <lineage>
        <taxon>Viruses</taxon>
        <taxon>Duplodnaviria</taxon>
        <taxon>Heunggongvirae</taxon>
        <taxon>Uroviricota</taxon>
        <taxon>Caudoviricetes</taxon>
        <taxon>Weaselvirus</taxon>
        <taxon>Weaselvirus weasel</taxon>
    </lineage>
</organism>
<accession>A0A1I9SAI9</accession>
<protein>
    <submittedName>
        <fullName evidence="1">Uncharacterized protein</fullName>
    </submittedName>
</protein>